<dbReference type="Proteomes" id="UP000007076">
    <property type="component" value="Chromosome"/>
</dbReference>
<keyword evidence="4" id="KW-1185">Reference proteome</keyword>
<name>E4NC88_KITSK</name>
<dbReference type="AlphaFoldDB" id="E4NC88"/>
<protein>
    <submittedName>
        <fullName evidence="3">Uncharacterized protein</fullName>
    </submittedName>
</protein>
<sequence length="245" mass="25921">MNPEELHARLPEAADLADPPELDTGLLVRRVRRGRRHRRALTGGAALALSAAAVLGTVRWTGTEDPARPAASAPVGSLQGPYACGDRLPLEAGSATFSGITFSVSSVRKTDSGSAPVLEARFTADRGLNMNGQGPESLEVLYLRDGVVVGGGPLLRQPGDHGEHGEHGEQLGTGSDHQYSLVPDVPLTVPLGTRDALCPSVRWSQVWAEPARYEAVVVLGRVWDSMAQDPEQRSAVMVARAPFPG</sequence>
<evidence type="ECO:0000256" key="1">
    <source>
        <dbReference type="SAM" id="MobiDB-lite"/>
    </source>
</evidence>
<keyword evidence="2" id="KW-0812">Transmembrane</keyword>
<feature type="region of interest" description="Disordered" evidence="1">
    <location>
        <begin position="155"/>
        <end position="179"/>
    </location>
</feature>
<reference evidence="3 4" key="1">
    <citation type="journal article" date="2010" name="DNA Res.">
        <title>Genome sequence of Kitasatospora setae NBRC 14216T: an evolutionary snapshot of the family Streptomycetaceae.</title>
        <authorList>
            <person name="Ichikawa N."/>
            <person name="Oguchi A."/>
            <person name="Ikeda H."/>
            <person name="Ishikawa J."/>
            <person name="Kitani S."/>
            <person name="Watanabe Y."/>
            <person name="Nakamura S."/>
            <person name="Katano Y."/>
            <person name="Kishi E."/>
            <person name="Sasagawa M."/>
            <person name="Ankai A."/>
            <person name="Fukui S."/>
            <person name="Hashimoto Y."/>
            <person name="Kamata S."/>
            <person name="Otoguro M."/>
            <person name="Tanikawa S."/>
            <person name="Nihira T."/>
            <person name="Horinouchi S."/>
            <person name="Ohnishi Y."/>
            <person name="Hayakawa M."/>
            <person name="Kuzuyama T."/>
            <person name="Arisawa A."/>
            <person name="Nomoto F."/>
            <person name="Miura H."/>
            <person name="Takahashi Y."/>
            <person name="Fujita N."/>
        </authorList>
    </citation>
    <scope>NUCLEOTIDE SEQUENCE [LARGE SCALE GENOMIC DNA]</scope>
    <source>
        <strain evidence="4">ATCC 33774 / DSM 43861 / JCM 3304 / KCC A-0304 / NBRC 14216 / KM-6054</strain>
    </source>
</reference>
<keyword evidence="2" id="KW-0472">Membrane</keyword>
<keyword evidence="2" id="KW-1133">Transmembrane helix</keyword>
<gene>
    <name evidence="3" type="ordered locus">KSE_30070</name>
</gene>
<dbReference type="HOGENOM" id="CLU_1132418_0_0_11"/>
<accession>E4NC88</accession>
<dbReference type="KEGG" id="ksk:KSE_30070"/>
<evidence type="ECO:0000313" key="4">
    <source>
        <dbReference type="Proteomes" id="UP000007076"/>
    </source>
</evidence>
<organism evidence="3 4">
    <name type="scientific">Kitasatospora setae (strain ATCC 33774 / DSM 43861 / JCM 3304 / KCC A-0304 / NBRC 14216 / KM-6054)</name>
    <name type="common">Streptomyces setae</name>
    <dbReference type="NCBI Taxonomy" id="452652"/>
    <lineage>
        <taxon>Bacteria</taxon>
        <taxon>Bacillati</taxon>
        <taxon>Actinomycetota</taxon>
        <taxon>Actinomycetes</taxon>
        <taxon>Kitasatosporales</taxon>
        <taxon>Streptomycetaceae</taxon>
        <taxon>Kitasatospora</taxon>
    </lineage>
</organism>
<feature type="transmembrane region" description="Helical" evidence="2">
    <location>
        <begin position="40"/>
        <end position="60"/>
    </location>
</feature>
<evidence type="ECO:0000256" key="2">
    <source>
        <dbReference type="SAM" id="Phobius"/>
    </source>
</evidence>
<dbReference type="RefSeq" id="WP_014136131.1">
    <property type="nucleotide sequence ID" value="NC_016109.1"/>
</dbReference>
<proteinExistence type="predicted"/>
<evidence type="ECO:0000313" key="3">
    <source>
        <dbReference type="EMBL" id="BAJ28819.1"/>
    </source>
</evidence>
<dbReference type="STRING" id="452652.KSE_30070"/>
<dbReference type="PATRIC" id="fig|452652.3.peg.3018"/>
<feature type="compositionally biased region" description="Basic and acidic residues" evidence="1">
    <location>
        <begin position="158"/>
        <end position="169"/>
    </location>
</feature>
<dbReference type="EMBL" id="AP010968">
    <property type="protein sequence ID" value="BAJ28819.1"/>
    <property type="molecule type" value="Genomic_DNA"/>
</dbReference>
<dbReference type="eggNOG" id="ENOG50344ED">
    <property type="taxonomic scope" value="Bacteria"/>
</dbReference>